<feature type="non-terminal residue" evidence="2">
    <location>
        <position position="213"/>
    </location>
</feature>
<evidence type="ECO:0000313" key="2">
    <source>
        <dbReference type="EMBL" id="CEK60741.1"/>
    </source>
</evidence>
<dbReference type="AlphaFoldDB" id="A0A0B6YYE0"/>
<feature type="non-terminal residue" evidence="2">
    <location>
        <position position="1"/>
    </location>
</feature>
<gene>
    <name evidence="2" type="primary">ORF40266</name>
</gene>
<accession>A0A0B6YYE0</accession>
<protein>
    <submittedName>
        <fullName evidence="2">Uncharacterized protein</fullName>
    </submittedName>
</protein>
<sequence>QERKEQEKRKALEKKNDPYAYNFFQDPPHDKLPEKPKEPQEDRKKIETQKERKKEETAHKTKVMPRPVNASDESKIPKQRLKIRGRDSSSVRARYYEKADMNDVLQDKIATQLRENGISEIKVVPLSAKLTQTINDDVFDANSKSTPEVTNNLKEVINKYLDPILYNTVNTTDLKDSQKPSAARNLSNLVLLRIGQVHEEIVSCKQSVDDNKN</sequence>
<proteinExistence type="predicted"/>
<feature type="region of interest" description="Disordered" evidence="1">
    <location>
        <begin position="1"/>
        <end position="87"/>
    </location>
</feature>
<evidence type="ECO:0000256" key="1">
    <source>
        <dbReference type="SAM" id="MobiDB-lite"/>
    </source>
</evidence>
<feature type="compositionally biased region" description="Basic and acidic residues" evidence="1">
    <location>
        <begin position="1"/>
        <end position="17"/>
    </location>
</feature>
<name>A0A0B6YYE0_9EUPU</name>
<feature type="compositionally biased region" description="Basic and acidic residues" evidence="1">
    <location>
        <begin position="27"/>
        <end position="59"/>
    </location>
</feature>
<dbReference type="EMBL" id="HACG01013876">
    <property type="protein sequence ID" value="CEK60741.1"/>
    <property type="molecule type" value="Transcribed_RNA"/>
</dbReference>
<reference evidence="2" key="1">
    <citation type="submission" date="2014-12" db="EMBL/GenBank/DDBJ databases">
        <title>Insight into the proteome of Arion vulgaris.</title>
        <authorList>
            <person name="Aradska J."/>
            <person name="Bulat T."/>
            <person name="Smidak R."/>
            <person name="Sarate P."/>
            <person name="Gangsoo J."/>
            <person name="Sialana F."/>
            <person name="Bilban M."/>
            <person name="Lubec G."/>
        </authorList>
    </citation>
    <scope>NUCLEOTIDE SEQUENCE</scope>
    <source>
        <tissue evidence="2">Skin</tissue>
    </source>
</reference>
<organism evidence="2">
    <name type="scientific">Arion vulgaris</name>
    <dbReference type="NCBI Taxonomy" id="1028688"/>
    <lineage>
        <taxon>Eukaryota</taxon>
        <taxon>Metazoa</taxon>
        <taxon>Spiralia</taxon>
        <taxon>Lophotrochozoa</taxon>
        <taxon>Mollusca</taxon>
        <taxon>Gastropoda</taxon>
        <taxon>Heterobranchia</taxon>
        <taxon>Euthyneura</taxon>
        <taxon>Panpulmonata</taxon>
        <taxon>Eupulmonata</taxon>
        <taxon>Stylommatophora</taxon>
        <taxon>Helicina</taxon>
        <taxon>Arionoidea</taxon>
        <taxon>Arionidae</taxon>
        <taxon>Arion</taxon>
    </lineage>
</organism>